<evidence type="ECO:0000313" key="2">
    <source>
        <dbReference type="Proteomes" id="UP000593576"/>
    </source>
</evidence>
<reference evidence="1 2" key="1">
    <citation type="journal article" date="2019" name="Genome Biol. Evol.">
        <title>Insights into the evolution of the New World diploid cottons (Gossypium, subgenus Houzingenia) based on genome sequencing.</title>
        <authorList>
            <person name="Grover C.E."/>
            <person name="Arick M.A. 2nd"/>
            <person name="Thrash A."/>
            <person name="Conover J.L."/>
            <person name="Sanders W.S."/>
            <person name="Peterson D.G."/>
            <person name="Frelichowski J.E."/>
            <person name="Scheffler J.A."/>
            <person name="Scheffler B.E."/>
            <person name="Wendel J.F."/>
        </authorList>
    </citation>
    <scope>NUCLEOTIDE SEQUENCE [LARGE SCALE GENOMIC DNA]</scope>
    <source>
        <strain evidence="1">1</strain>
        <tissue evidence="1">Leaf</tissue>
    </source>
</reference>
<gene>
    <name evidence="1" type="ORF">Goshw_002047</name>
</gene>
<organism evidence="1 2">
    <name type="scientific">Gossypium schwendimanii</name>
    <name type="common">Cotton</name>
    <dbReference type="NCBI Taxonomy" id="34291"/>
    <lineage>
        <taxon>Eukaryota</taxon>
        <taxon>Viridiplantae</taxon>
        <taxon>Streptophyta</taxon>
        <taxon>Embryophyta</taxon>
        <taxon>Tracheophyta</taxon>
        <taxon>Spermatophyta</taxon>
        <taxon>Magnoliopsida</taxon>
        <taxon>eudicotyledons</taxon>
        <taxon>Gunneridae</taxon>
        <taxon>Pentapetalae</taxon>
        <taxon>rosids</taxon>
        <taxon>malvids</taxon>
        <taxon>Malvales</taxon>
        <taxon>Malvaceae</taxon>
        <taxon>Malvoideae</taxon>
        <taxon>Gossypium</taxon>
    </lineage>
</organism>
<dbReference type="AlphaFoldDB" id="A0A7J9LTD4"/>
<dbReference type="InterPro" id="IPR040256">
    <property type="entry name" value="At4g02000-like"/>
</dbReference>
<name>A0A7J9LTD4_GOSSC</name>
<proteinExistence type="predicted"/>
<evidence type="ECO:0000313" key="1">
    <source>
        <dbReference type="EMBL" id="MBA0861877.1"/>
    </source>
</evidence>
<evidence type="ECO:0008006" key="3">
    <source>
        <dbReference type="Google" id="ProtNLM"/>
    </source>
</evidence>
<dbReference type="OrthoDB" id="994761at2759"/>
<protein>
    <recommendedName>
        <fullName evidence="3">DUF4283 domain-containing protein</fullName>
    </recommendedName>
</protein>
<dbReference type="EMBL" id="JABFAF010000008">
    <property type="protein sequence ID" value="MBA0861877.1"/>
    <property type="molecule type" value="Genomic_DNA"/>
</dbReference>
<sequence>MIFSLGSDILDGEDFEFTEGDVVQSNVNGIPAIDFLERIQHLLVKDMVPLWDYEMEVFGHYLTVQPWIVDFNPSKAFPSVVLTWIRFPGLPGFLYKRKVLEQIGSLVGKVARLDLKPDNRTSGRFTRMVVFVDLDKSLISQVLVNGKFQIIEFEALPAVCFAYCRYGHVKGSCHFEMIELNLPSKEEKTIPLTENVNCGGGTLRPLDDYRTEGANDGSFGLAFGKSVGQSLIVFGLSPSHLHGPLPSNSLRQALELTKRVGTFKPNNSANTGSLEVVGNNPTGIGTPNIVFM</sequence>
<dbReference type="PANTHER" id="PTHR31286:SF173">
    <property type="entry name" value="DUF4283 DOMAIN-CONTAINING PROTEIN"/>
    <property type="match status" value="1"/>
</dbReference>
<comment type="caution">
    <text evidence="1">The sequence shown here is derived from an EMBL/GenBank/DDBJ whole genome shotgun (WGS) entry which is preliminary data.</text>
</comment>
<dbReference type="Proteomes" id="UP000593576">
    <property type="component" value="Unassembled WGS sequence"/>
</dbReference>
<dbReference type="PANTHER" id="PTHR31286">
    <property type="entry name" value="GLYCINE-RICH CELL WALL STRUCTURAL PROTEIN 1.8-LIKE"/>
    <property type="match status" value="1"/>
</dbReference>
<keyword evidence="2" id="KW-1185">Reference proteome</keyword>
<accession>A0A7J9LTD4</accession>